<evidence type="ECO:0000259" key="1">
    <source>
        <dbReference type="Pfam" id="PF04422"/>
    </source>
</evidence>
<dbReference type="InterPro" id="IPR007516">
    <property type="entry name" value="Co_F420_Hydgase/DH_bsu_N"/>
</dbReference>
<organism evidence="3">
    <name type="scientific">Uncultured archaeon GZfos26G2</name>
    <dbReference type="NCBI Taxonomy" id="3386331"/>
    <lineage>
        <taxon>Archaea</taxon>
        <taxon>Methanobacteriati</taxon>
        <taxon>Methanobacteriota</taxon>
        <taxon>Stenosarchaea group</taxon>
        <taxon>Methanomicrobia</taxon>
        <taxon>Candidatus Methanophagales</taxon>
        <taxon>Candidatus Methanophagaceae</taxon>
        <taxon>Candidatus Methanophaga</taxon>
    </lineage>
</organism>
<accession>Q64C95</accession>
<dbReference type="InterPro" id="IPR045220">
    <property type="entry name" value="FRHB/FDHB/HCAR-like"/>
</dbReference>
<evidence type="ECO:0000259" key="2">
    <source>
        <dbReference type="Pfam" id="PF04432"/>
    </source>
</evidence>
<dbReference type="Pfam" id="PF04432">
    <property type="entry name" value="FrhB_FdhB_C"/>
    <property type="match status" value="1"/>
</dbReference>
<protein>
    <submittedName>
        <fullName evidence="3">Coenzyme F420-reducing hydrogenase subunit beta</fullName>
    </submittedName>
</protein>
<dbReference type="AlphaFoldDB" id="Q64C95"/>
<dbReference type="PANTHER" id="PTHR31332">
    <property type="entry name" value="7-HYDROXYMETHYL CHLOROPHYLL A REDUCTASE, CHLOROPLASTIC"/>
    <property type="match status" value="1"/>
</dbReference>
<dbReference type="PANTHER" id="PTHR31332:SF0">
    <property type="entry name" value="7-HYDROXYMETHYL CHLOROPHYLL A REDUCTASE, CHLOROPLASTIC"/>
    <property type="match status" value="1"/>
</dbReference>
<feature type="domain" description="Coenzyme F420 hydrogenase/dehydrogenase beta subunit C-terminal" evidence="2">
    <location>
        <begin position="177"/>
        <end position="327"/>
    </location>
</feature>
<dbReference type="Gene3D" id="3.10.450.750">
    <property type="match status" value="1"/>
</dbReference>
<evidence type="ECO:0000313" key="3">
    <source>
        <dbReference type="EMBL" id="AAU82982.1"/>
    </source>
</evidence>
<name>Q64C95_UNCAG</name>
<dbReference type="EMBL" id="AY714837">
    <property type="protein sequence ID" value="AAU82982.1"/>
    <property type="molecule type" value="Genomic_DNA"/>
</dbReference>
<feature type="domain" description="Coenzyme F420 hydrogenase/dehydrogenase beta subunit N-terminal" evidence="1">
    <location>
        <begin position="94"/>
        <end position="166"/>
    </location>
</feature>
<dbReference type="InterPro" id="IPR007525">
    <property type="entry name" value="FrhB_FdhB_C"/>
</dbReference>
<reference evidence="3" key="1">
    <citation type="journal article" date="2004" name="Science">
        <title>Reverse methanogenesis: testing the hypothesis with environmental genomics.</title>
        <authorList>
            <person name="Hallam S.J."/>
            <person name="Putnam N."/>
            <person name="Preston C.M."/>
            <person name="Detter J.C."/>
            <person name="Rokhsar D."/>
            <person name="Richardson P.M."/>
            <person name="DeLong E.F."/>
        </authorList>
    </citation>
    <scope>NUCLEOTIDE SEQUENCE</scope>
</reference>
<dbReference type="GO" id="GO:0052592">
    <property type="term" value="F:oxidoreductase activity, acting on CH or CH2 groups, with an iron-sulfur protein as acceptor"/>
    <property type="evidence" value="ECO:0007669"/>
    <property type="project" value="TreeGrafter"/>
</dbReference>
<dbReference type="Pfam" id="PF04422">
    <property type="entry name" value="FrhB_FdhB_N"/>
    <property type="match status" value="1"/>
</dbReference>
<dbReference type="Gene3D" id="3.30.70.20">
    <property type="match status" value="1"/>
</dbReference>
<gene>
    <name evidence="3" type="ORF">GZ24D9_26</name>
</gene>
<proteinExistence type="predicted"/>
<reference evidence="3" key="2">
    <citation type="submission" date="2004-08" db="EMBL/GenBank/DDBJ databases">
        <authorList>
            <person name="Putnam N."/>
            <person name="Detter J.C."/>
            <person name="Richardson P.M."/>
            <person name="Rokhsar D."/>
        </authorList>
    </citation>
    <scope>NUCLEOTIDE SEQUENCE</scope>
</reference>
<dbReference type="NCBIfam" id="NF006807">
    <property type="entry name" value="PRK09325.1"/>
    <property type="match status" value="1"/>
</dbReference>
<sequence>MITMAKDKGNITDLEAEVIYNGLCCYCGSCGAFCKEYITYENERPVTKKKCYEIHGACYDFCPRTFFAPLEVERAVFGEIRTDNLLGYYKGDILTARATDKAIIEKAQDGGVVSALLVFLLEHGEIDAAVVSKTSEDWIAEPFVATKKEDILAAAGSKYTQCPSVSGVGDAFEQGYKNVALVGLPCHIQGMRKVQLSKGFDVGADKVKLLIGLLCSETFDMPMLKNKLLELGTRIEDVEKFNIKKGSFIVYTKAGKELKTPIKNMRDCVREACDYCYDFAAEFADVSVGSIGSEFGWSTVITRSDAGKELVKRAEEEGAIETEKLSESQLKAVRKLASYKKQGNLKNIYEKAEPIRILNMRVDPEMLEAFLGGE</sequence>